<proteinExistence type="predicted"/>
<feature type="coiled-coil region" evidence="1">
    <location>
        <begin position="165"/>
        <end position="192"/>
    </location>
</feature>
<keyword evidence="3" id="KW-1185">Reference proteome</keyword>
<accession>A0A9R1U783</accession>
<evidence type="ECO:0000313" key="4">
    <source>
        <dbReference type="RefSeq" id="XP_011309837.1"/>
    </source>
</evidence>
<sequence>MHYISRRMNVVNATVVTSKQFRATMKNAVIVCAILLISGTQASFIGDSVTAIQEKIESGIDAAIKQVQEIVQSAQKKAQQIGEDLKVEAEAIAQRTYELIRQRLSEIDERIVNITSVAGVDVDECIKIGETLETPVLASISNMSSCVVEKLQLGSGYVESMVAVSNNVIETLNNLREEARNCSNEVDGVKGATKAILCANVAAAKATWATAKGVPSVTASVAKLSYLLGTLHITLPYCTAQRGFISLVRESDRVIAEVRSCVDRKIIESKPSPSSSASPLPELPPQL</sequence>
<gene>
    <name evidence="4" type="primary">LOC105270527</name>
</gene>
<protein>
    <submittedName>
        <fullName evidence="4">Uncharacterized protein</fullName>
    </submittedName>
</protein>
<dbReference type="GeneID" id="105270527"/>
<feature type="compositionally biased region" description="Low complexity" evidence="2">
    <location>
        <begin position="269"/>
        <end position="280"/>
    </location>
</feature>
<dbReference type="Gene3D" id="1.20.5.2950">
    <property type="match status" value="1"/>
</dbReference>
<evidence type="ECO:0000256" key="2">
    <source>
        <dbReference type="SAM" id="MobiDB-lite"/>
    </source>
</evidence>
<dbReference type="RefSeq" id="XP_011309837.1">
    <property type="nucleotide sequence ID" value="XM_011311535.1"/>
</dbReference>
<name>A0A9R1U783_9HYME</name>
<keyword evidence="1" id="KW-0175">Coiled coil</keyword>
<feature type="region of interest" description="Disordered" evidence="2">
    <location>
        <begin position="268"/>
        <end position="287"/>
    </location>
</feature>
<dbReference type="OrthoDB" id="10070446at2759"/>
<organism evidence="3 4">
    <name type="scientific">Fopius arisanus</name>
    <dbReference type="NCBI Taxonomy" id="64838"/>
    <lineage>
        <taxon>Eukaryota</taxon>
        <taxon>Metazoa</taxon>
        <taxon>Ecdysozoa</taxon>
        <taxon>Arthropoda</taxon>
        <taxon>Hexapoda</taxon>
        <taxon>Insecta</taxon>
        <taxon>Pterygota</taxon>
        <taxon>Neoptera</taxon>
        <taxon>Endopterygota</taxon>
        <taxon>Hymenoptera</taxon>
        <taxon>Apocrita</taxon>
        <taxon>Ichneumonoidea</taxon>
        <taxon>Braconidae</taxon>
        <taxon>Opiinae</taxon>
        <taxon>Fopius</taxon>
    </lineage>
</organism>
<dbReference type="Proteomes" id="UP000694866">
    <property type="component" value="Unplaced"/>
</dbReference>
<dbReference type="AlphaFoldDB" id="A0A9R1U783"/>
<evidence type="ECO:0000313" key="3">
    <source>
        <dbReference type="Proteomes" id="UP000694866"/>
    </source>
</evidence>
<dbReference type="KEGG" id="fas:105270527"/>
<evidence type="ECO:0000256" key="1">
    <source>
        <dbReference type="SAM" id="Coils"/>
    </source>
</evidence>
<reference evidence="4" key="1">
    <citation type="submission" date="2025-08" db="UniProtKB">
        <authorList>
            <consortium name="RefSeq"/>
        </authorList>
    </citation>
    <scope>IDENTIFICATION</scope>
    <source>
        <strain evidence="4">USDA-PBARC FA_bdor</strain>
        <tissue evidence="4">Whole organism</tissue>
    </source>
</reference>